<dbReference type="AlphaFoldDB" id="A0A7X2PBV5"/>
<proteinExistence type="predicted"/>
<dbReference type="EMBL" id="VUNN01000006">
    <property type="protein sequence ID" value="MSU06045.1"/>
    <property type="molecule type" value="Genomic_DNA"/>
</dbReference>
<sequence>MISSDYEDVETPFHDEEDDSVLKNSRNHEPFCNIEELELSSIQVNEPVLSVKLVIDEACI</sequence>
<protein>
    <submittedName>
        <fullName evidence="2">Uncharacterized protein</fullName>
    </submittedName>
</protein>
<evidence type="ECO:0000313" key="2">
    <source>
        <dbReference type="EMBL" id="MSU06045.1"/>
    </source>
</evidence>
<dbReference type="RefSeq" id="WP_154425022.1">
    <property type="nucleotide sequence ID" value="NZ_VUNN01000006.1"/>
</dbReference>
<keyword evidence="3" id="KW-1185">Reference proteome</keyword>
<feature type="region of interest" description="Disordered" evidence="1">
    <location>
        <begin position="1"/>
        <end position="24"/>
    </location>
</feature>
<comment type="caution">
    <text evidence="2">The sequence shown here is derived from an EMBL/GenBank/DDBJ whole genome shotgun (WGS) entry which is preliminary data.</text>
</comment>
<evidence type="ECO:0000256" key="1">
    <source>
        <dbReference type="SAM" id="MobiDB-lite"/>
    </source>
</evidence>
<reference evidence="2 3" key="1">
    <citation type="submission" date="2019-08" db="EMBL/GenBank/DDBJ databases">
        <title>In-depth cultivation of the pig gut microbiome towards novel bacterial diversity and tailored functional studies.</title>
        <authorList>
            <person name="Wylensek D."/>
            <person name="Hitch T.C.A."/>
            <person name="Clavel T."/>
        </authorList>
    </citation>
    <scope>NUCLEOTIDE SEQUENCE [LARGE SCALE GENOMIC DNA]</scope>
    <source>
        <strain evidence="2 3">NM-380-WT-3C1</strain>
    </source>
</reference>
<name>A0A7X2PBV5_9SPIO</name>
<accession>A0A7X2PBV5</accession>
<dbReference type="Proteomes" id="UP000460549">
    <property type="component" value="Unassembled WGS sequence"/>
</dbReference>
<gene>
    <name evidence="2" type="ORF">FYJ80_04545</name>
</gene>
<organism evidence="2 3">
    <name type="scientific">Bullifex porci</name>
    <dbReference type="NCBI Taxonomy" id="2606638"/>
    <lineage>
        <taxon>Bacteria</taxon>
        <taxon>Pseudomonadati</taxon>
        <taxon>Spirochaetota</taxon>
        <taxon>Spirochaetia</taxon>
        <taxon>Spirochaetales</taxon>
        <taxon>Spirochaetaceae</taxon>
        <taxon>Bullifex</taxon>
    </lineage>
</organism>
<evidence type="ECO:0000313" key="3">
    <source>
        <dbReference type="Proteomes" id="UP000460549"/>
    </source>
</evidence>
<feature type="compositionally biased region" description="Acidic residues" evidence="1">
    <location>
        <begin position="1"/>
        <end position="19"/>
    </location>
</feature>